<dbReference type="AlphaFoldDB" id="A0A517LN38"/>
<evidence type="ECO:0000313" key="3">
    <source>
        <dbReference type="Proteomes" id="UP000316270"/>
    </source>
</evidence>
<sequence>MARLIPERRSCQIVDGKLVLKAPSRHQVIRSKHSQRCLENRDRYKQRKRCYHRSTAATGASVTSAASAAASKPASSASQTAVHALSSSTASVTKSASTAANKASSNAATATKNGAAETGAGRMMRVVVAGALGGLML</sequence>
<name>A0A517LN38_9PEZI</name>
<feature type="compositionally biased region" description="Low complexity" evidence="1">
    <location>
        <begin position="54"/>
        <end position="113"/>
    </location>
</feature>
<protein>
    <submittedName>
        <fullName evidence="2">Uncharacterized protein</fullName>
    </submittedName>
</protein>
<keyword evidence="3" id="KW-1185">Reference proteome</keyword>
<organism evidence="2 3">
    <name type="scientific">Venturia effusa</name>
    <dbReference type="NCBI Taxonomy" id="50376"/>
    <lineage>
        <taxon>Eukaryota</taxon>
        <taxon>Fungi</taxon>
        <taxon>Dikarya</taxon>
        <taxon>Ascomycota</taxon>
        <taxon>Pezizomycotina</taxon>
        <taxon>Dothideomycetes</taxon>
        <taxon>Pleosporomycetidae</taxon>
        <taxon>Venturiales</taxon>
        <taxon>Venturiaceae</taxon>
        <taxon>Venturia</taxon>
    </lineage>
</organism>
<accession>A0A517LN38</accession>
<dbReference type="EMBL" id="CP042200">
    <property type="protein sequence ID" value="QDS77055.1"/>
    <property type="molecule type" value="Genomic_DNA"/>
</dbReference>
<evidence type="ECO:0000256" key="1">
    <source>
        <dbReference type="SAM" id="MobiDB-lite"/>
    </source>
</evidence>
<proteinExistence type="predicted"/>
<evidence type="ECO:0000313" key="2">
    <source>
        <dbReference type="EMBL" id="QDS77055.1"/>
    </source>
</evidence>
<dbReference type="Proteomes" id="UP000316270">
    <property type="component" value="Chromosome 16"/>
</dbReference>
<gene>
    <name evidence="2" type="ORF">FKW77_006978</name>
</gene>
<reference evidence="2 3" key="1">
    <citation type="submission" date="2019-07" db="EMBL/GenBank/DDBJ databases">
        <title>Finished genome of Venturia effusa.</title>
        <authorList>
            <person name="Young C.A."/>
            <person name="Cox M.P."/>
            <person name="Ganley A.R.D."/>
            <person name="David W.J."/>
        </authorList>
    </citation>
    <scope>NUCLEOTIDE SEQUENCE [LARGE SCALE GENOMIC DNA]</scope>
    <source>
        <strain evidence="3">albino</strain>
    </source>
</reference>
<feature type="region of interest" description="Disordered" evidence="1">
    <location>
        <begin position="32"/>
        <end position="113"/>
    </location>
</feature>